<organism evidence="10 12">
    <name type="scientific">Saliniramus fredricksonii</name>
    <dbReference type="NCBI Taxonomy" id="1653334"/>
    <lineage>
        <taxon>Bacteria</taxon>
        <taxon>Pseudomonadati</taxon>
        <taxon>Pseudomonadota</taxon>
        <taxon>Alphaproteobacteria</taxon>
        <taxon>Hyphomicrobiales</taxon>
        <taxon>Salinarimonadaceae</taxon>
        <taxon>Saliniramus</taxon>
    </lineage>
</organism>
<feature type="transmembrane region" description="Helical" evidence="7">
    <location>
        <begin position="180"/>
        <end position="205"/>
    </location>
</feature>
<evidence type="ECO:0000313" key="11">
    <source>
        <dbReference type="EMBL" id="SCC78247.1"/>
    </source>
</evidence>
<dbReference type="EMBL" id="FMBM01000001">
    <property type="protein sequence ID" value="SCC78247.1"/>
    <property type="molecule type" value="Genomic_DNA"/>
</dbReference>
<accession>A0A0P7XPS6</accession>
<feature type="transmembrane region" description="Helical" evidence="7">
    <location>
        <begin position="148"/>
        <end position="174"/>
    </location>
</feature>
<keyword evidence="4 7" id="KW-0812">Transmembrane</keyword>
<feature type="transmembrane region" description="Helical" evidence="7">
    <location>
        <begin position="31"/>
        <end position="50"/>
    </location>
</feature>
<feature type="transmembrane region" description="Helical" evidence="7">
    <location>
        <begin position="6"/>
        <end position="26"/>
    </location>
</feature>
<evidence type="ECO:0000256" key="3">
    <source>
        <dbReference type="ARBA" id="ARBA00022448"/>
    </source>
</evidence>
<evidence type="ECO:0000256" key="6">
    <source>
        <dbReference type="ARBA" id="ARBA00023136"/>
    </source>
</evidence>
<feature type="domain" description="Cation/H+ exchanger transmembrane" evidence="8">
    <location>
        <begin position="19"/>
        <end position="370"/>
    </location>
</feature>
<keyword evidence="5 7" id="KW-1133">Transmembrane helix</keyword>
<dbReference type="GO" id="GO:0016020">
    <property type="term" value="C:membrane"/>
    <property type="evidence" value="ECO:0007669"/>
    <property type="project" value="UniProtKB-SubCell"/>
</dbReference>
<dbReference type="InterPro" id="IPR006153">
    <property type="entry name" value="Cation/H_exchanger_TM"/>
</dbReference>
<proteinExistence type="inferred from homology"/>
<dbReference type="SUPFAM" id="SSF51735">
    <property type="entry name" value="NAD(P)-binding Rossmann-fold domains"/>
    <property type="match status" value="1"/>
</dbReference>
<reference evidence="10 12" key="1">
    <citation type="submission" date="2015-09" db="EMBL/GenBank/DDBJ databases">
        <title>Identification and resolution of microdiversity through metagenomic sequencing of parallel consortia.</title>
        <authorList>
            <person name="Nelson W.C."/>
            <person name="Romine M.F."/>
            <person name="Lindemann S.R."/>
        </authorList>
    </citation>
    <scope>NUCLEOTIDE SEQUENCE [LARGE SCALE GENOMIC DNA]</scope>
    <source>
        <strain evidence="10">HL-109</strain>
    </source>
</reference>
<dbReference type="Pfam" id="PF02254">
    <property type="entry name" value="TrkA_N"/>
    <property type="match status" value="1"/>
</dbReference>
<dbReference type="InterPro" id="IPR036291">
    <property type="entry name" value="NAD(P)-bd_dom_sf"/>
</dbReference>
<feature type="transmembrane region" description="Helical" evidence="7">
    <location>
        <begin position="272"/>
        <end position="289"/>
    </location>
</feature>
<evidence type="ECO:0000256" key="5">
    <source>
        <dbReference type="ARBA" id="ARBA00022989"/>
    </source>
</evidence>
<feature type="transmembrane region" description="Helical" evidence="7">
    <location>
        <begin position="217"/>
        <end position="238"/>
    </location>
</feature>
<feature type="transmembrane region" description="Helical" evidence="7">
    <location>
        <begin position="326"/>
        <end position="349"/>
    </location>
</feature>
<feature type="transmembrane region" description="Helical" evidence="7">
    <location>
        <begin position="295"/>
        <end position="314"/>
    </location>
</feature>
<dbReference type="OrthoDB" id="9781411at2"/>
<dbReference type="GO" id="GO:1902600">
    <property type="term" value="P:proton transmembrane transport"/>
    <property type="evidence" value="ECO:0007669"/>
    <property type="project" value="InterPro"/>
</dbReference>
<feature type="transmembrane region" description="Helical" evidence="7">
    <location>
        <begin position="355"/>
        <end position="376"/>
    </location>
</feature>
<protein>
    <submittedName>
        <fullName evidence="10">Kef-type K+ transport system, predicted NAD-binding component</fullName>
    </submittedName>
    <submittedName>
        <fullName evidence="11">Predicted Kef-type K+ transport protein, K+/H+ antiporter domain</fullName>
    </submittedName>
</protein>
<comment type="caution">
    <text evidence="10">The sequence shown here is derived from an EMBL/GenBank/DDBJ whole genome shotgun (WGS) entry which is preliminary data.</text>
</comment>
<evidence type="ECO:0000256" key="1">
    <source>
        <dbReference type="ARBA" id="ARBA00004141"/>
    </source>
</evidence>
<evidence type="ECO:0000313" key="12">
    <source>
        <dbReference type="Proteomes" id="UP000050497"/>
    </source>
</evidence>
<gene>
    <name evidence="11" type="ORF">GA0071312_0172</name>
    <name evidence="10" type="ORF">HLUCCO17_14430</name>
</gene>
<feature type="transmembrane region" description="Helical" evidence="7">
    <location>
        <begin position="56"/>
        <end position="73"/>
    </location>
</feature>
<dbReference type="GO" id="GO:0015297">
    <property type="term" value="F:antiporter activity"/>
    <property type="evidence" value="ECO:0007669"/>
    <property type="project" value="InterPro"/>
</dbReference>
<dbReference type="PANTHER" id="PTHR42751:SF3">
    <property type="entry name" value="SODIUM_GLUTAMATE SYMPORTER"/>
    <property type="match status" value="1"/>
</dbReference>
<dbReference type="Gene3D" id="3.40.50.720">
    <property type="entry name" value="NAD(P)-binding Rossmann-like Domain"/>
    <property type="match status" value="1"/>
</dbReference>
<comment type="subcellular location">
    <subcellularLocation>
        <location evidence="1">Membrane</location>
        <topology evidence="1">Multi-pass membrane protein</topology>
    </subcellularLocation>
</comment>
<evidence type="ECO:0000259" key="9">
    <source>
        <dbReference type="Pfam" id="PF02254"/>
    </source>
</evidence>
<evidence type="ECO:0000256" key="2">
    <source>
        <dbReference type="ARBA" id="ARBA00005551"/>
    </source>
</evidence>
<dbReference type="Proteomes" id="UP000182800">
    <property type="component" value="Unassembled WGS sequence"/>
</dbReference>
<dbReference type="STRING" id="1653334.GA0071312_0172"/>
<dbReference type="EMBL" id="LJSX01000026">
    <property type="protein sequence ID" value="KPQ09513.1"/>
    <property type="molecule type" value="Genomic_DNA"/>
</dbReference>
<dbReference type="Pfam" id="PF00999">
    <property type="entry name" value="Na_H_Exchanger"/>
    <property type="match status" value="1"/>
</dbReference>
<dbReference type="GO" id="GO:0006813">
    <property type="term" value="P:potassium ion transport"/>
    <property type="evidence" value="ECO:0007669"/>
    <property type="project" value="InterPro"/>
</dbReference>
<dbReference type="InterPro" id="IPR003148">
    <property type="entry name" value="RCK_N"/>
</dbReference>
<evidence type="ECO:0000313" key="13">
    <source>
        <dbReference type="Proteomes" id="UP000182800"/>
    </source>
</evidence>
<keyword evidence="13" id="KW-1185">Reference proteome</keyword>
<dbReference type="Proteomes" id="UP000050497">
    <property type="component" value="Unassembled WGS sequence"/>
</dbReference>
<keyword evidence="6 7" id="KW-0472">Membrane</keyword>
<dbReference type="PATRIC" id="fig|1653334.4.peg.636"/>
<dbReference type="PANTHER" id="PTHR42751">
    <property type="entry name" value="SODIUM/HYDROGEN EXCHANGER FAMILY/TRKA DOMAIN PROTEIN"/>
    <property type="match status" value="1"/>
</dbReference>
<dbReference type="AlphaFoldDB" id="A0A0P7XPS6"/>
<sequence length="572" mass="60529">MGEAHAFYEFAMVLALASALGLIGLLLKQPLVVAFIATGIIVGPDVLNLVTEAEAVDLLAEIGIAALLFLVGLKLDVHIVRKLGAVSVATGLGQVTFTAVFGFLICLMLGLDVITSIYIGVALTFSSTIIIVKLLSDKREVDSLHGRIAIGFLIVQDIVVVLAMITLSTIGVGVGGSQAGLGIGGVLGAGLLLVGAVALFIRYIAEPLMSRIARMPELLVTFAIAWAVLFAAICDWIGLGKELGGLLAGVSLATTSYREAIASRLSSMRDFLLLFFFINLGMGLSLNALGDQLPAAVALSLFVLIGNPLIVMAIMGYMGYRKRTGVLAGVTVAQISEFSLIFMAMGVTLGHVFDAAVGLVTLVGLVTITLSTYMILYSQTIYGWIEPWIGMFERANPHREDHSESSKSASYDIILFGLGRYGTQLSRVMHDAGAKVLGVDFDPEAVAAWRRNGLPGLYGDAADPEFVIGLPLTRARWLIIATPHIGPSVTHEDARLILMEEARKAGFSGKVAIRGHGPEDKAMLEKAGADLVLDPFADAAVRAGEIVGFCREEVRQGGNIKGDEVKAPEVPA</sequence>
<feature type="transmembrane region" description="Helical" evidence="7">
    <location>
        <begin position="85"/>
        <end position="111"/>
    </location>
</feature>
<dbReference type="InterPro" id="IPR038770">
    <property type="entry name" value="Na+/solute_symporter_sf"/>
</dbReference>
<evidence type="ECO:0000256" key="7">
    <source>
        <dbReference type="SAM" id="Phobius"/>
    </source>
</evidence>
<name>A0A0P7XPS6_9HYPH</name>
<evidence type="ECO:0000259" key="8">
    <source>
        <dbReference type="Pfam" id="PF00999"/>
    </source>
</evidence>
<reference evidence="11 13" key="2">
    <citation type="submission" date="2016-08" db="EMBL/GenBank/DDBJ databases">
        <authorList>
            <person name="Varghese N."/>
            <person name="Submissions Spin"/>
        </authorList>
    </citation>
    <scope>NUCLEOTIDE SEQUENCE [LARGE SCALE GENOMIC DNA]</scope>
    <source>
        <strain evidence="11 13">HL-109</strain>
    </source>
</reference>
<evidence type="ECO:0000313" key="10">
    <source>
        <dbReference type="EMBL" id="KPQ09513.1"/>
    </source>
</evidence>
<evidence type="ECO:0000256" key="4">
    <source>
        <dbReference type="ARBA" id="ARBA00022692"/>
    </source>
</evidence>
<dbReference type="Gene3D" id="1.20.1530.20">
    <property type="match status" value="1"/>
</dbReference>
<feature type="transmembrane region" description="Helical" evidence="7">
    <location>
        <begin position="117"/>
        <end position="136"/>
    </location>
</feature>
<feature type="domain" description="RCK N-terminal" evidence="9">
    <location>
        <begin position="413"/>
        <end position="534"/>
    </location>
</feature>
<comment type="similarity">
    <text evidence="2">Belongs to the monovalent cation:proton antiporter 2 (CPA2) transporter (TC 2.A.37) family.</text>
</comment>
<keyword evidence="3" id="KW-0813">Transport</keyword>